<dbReference type="EMBL" id="BLAB01000001">
    <property type="protein sequence ID" value="GER94271.1"/>
    <property type="molecule type" value="Genomic_DNA"/>
</dbReference>
<evidence type="ECO:0008006" key="3">
    <source>
        <dbReference type="Google" id="ProtNLM"/>
    </source>
</evidence>
<dbReference type="AlphaFoldDB" id="A0A5J4L5Y1"/>
<accession>A0A5J4L5Y1</accession>
<sequence>MTRLIESLNISTSPYINAILSIIAFIVIAKIADLFADKVLRKFTRFTKSDIDDKTLDVIHRPIYFTTILIGIILAIAYLKPSHKVMFYADSMLYSIIEL</sequence>
<comment type="caution">
    <text evidence="2">The sequence shown here is derived from an EMBL/GenBank/DDBJ whole genome shotgun (WGS) entry which is preliminary data.</text>
</comment>
<proteinExistence type="predicted"/>
<evidence type="ECO:0000256" key="1">
    <source>
        <dbReference type="SAM" id="Phobius"/>
    </source>
</evidence>
<keyword evidence="1" id="KW-0472">Membrane</keyword>
<evidence type="ECO:0000313" key="2">
    <source>
        <dbReference type="EMBL" id="GER94271.1"/>
    </source>
</evidence>
<gene>
    <name evidence="2" type="ORF">A45J_2031</name>
</gene>
<protein>
    <recommendedName>
        <fullName evidence="3">Mechanosensitive ion channel protein MscS</fullName>
    </recommendedName>
</protein>
<keyword evidence="1" id="KW-1133">Transmembrane helix</keyword>
<keyword evidence="1" id="KW-0812">Transmembrane</keyword>
<feature type="transmembrane region" description="Helical" evidence="1">
    <location>
        <begin position="63"/>
        <end position="79"/>
    </location>
</feature>
<organism evidence="2">
    <name type="scientific">hot springs metagenome</name>
    <dbReference type="NCBI Taxonomy" id="433727"/>
    <lineage>
        <taxon>unclassified sequences</taxon>
        <taxon>metagenomes</taxon>
        <taxon>ecological metagenomes</taxon>
    </lineage>
</organism>
<reference evidence="2" key="1">
    <citation type="submission" date="2019-10" db="EMBL/GenBank/DDBJ databases">
        <title>Metagenomic sequencing of thiosulfate-disproportionating enrichment culture.</title>
        <authorList>
            <person name="Umezawa K."/>
            <person name="Kojima H."/>
            <person name="Fukui M."/>
        </authorList>
    </citation>
    <scope>NUCLEOTIDE SEQUENCE</scope>
    <source>
        <strain evidence="2">45J</strain>
    </source>
</reference>
<name>A0A5J4L5Y1_9ZZZZ</name>
<feature type="transmembrane region" description="Helical" evidence="1">
    <location>
        <begin position="15"/>
        <end position="36"/>
    </location>
</feature>